<feature type="region of interest" description="Disordered" evidence="2">
    <location>
        <begin position="48"/>
        <end position="105"/>
    </location>
</feature>
<dbReference type="Pfam" id="PF00172">
    <property type="entry name" value="Zn_clus"/>
    <property type="match status" value="1"/>
</dbReference>
<name>A0ABR1Q573_9PEZI</name>
<evidence type="ECO:0000259" key="3">
    <source>
        <dbReference type="PROSITE" id="PS50048"/>
    </source>
</evidence>
<dbReference type="SUPFAM" id="SSF57701">
    <property type="entry name" value="Zn2/Cys6 DNA-binding domain"/>
    <property type="match status" value="1"/>
</dbReference>
<comment type="caution">
    <text evidence="4">The sequence shown here is derived from an EMBL/GenBank/DDBJ whole genome shotgun (WGS) entry which is preliminary data.</text>
</comment>
<dbReference type="InterPro" id="IPR036864">
    <property type="entry name" value="Zn2-C6_fun-type_DNA-bd_sf"/>
</dbReference>
<evidence type="ECO:0000256" key="2">
    <source>
        <dbReference type="SAM" id="MobiDB-lite"/>
    </source>
</evidence>
<reference evidence="4 5" key="1">
    <citation type="submission" date="2023-01" db="EMBL/GenBank/DDBJ databases">
        <title>Analysis of 21 Apiospora genomes using comparative genomics revels a genus with tremendous synthesis potential of carbohydrate active enzymes and secondary metabolites.</title>
        <authorList>
            <person name="Sorensen T."/>
        </authorList>
    </citation>
    <scope>NUCLEOTIDE SEQUENCE [LARGE SCALE GENOMIC DNA]</scope>
    <source>
        <strain evidence="4 5">CBS 24483</strain>
    </source>
</reference>
<evidence type="ECO:0000256" key="1">
    <source>
        <dbReference type="ARBA" id="ARBA00023242"/>
    </source>
</evidence>
<dbReference type="EMBL" id="JAQQWE010000007">
    <property type="protein sequence ID" value="KAK7947142.1"/>
    <property type="molecule type" value="Genomic_DNA"/>
</dbReference>
<accession>A0ABR1Q573</accession>
<dbReference type="Gene3D" id="4.10.240.10">
    <property type="entry name" value="Zn(2)-C6 fungal-type DNA-binding domain"/>
    <property type="match status" value="1"/>
</dbReference>
<dbReference type="PRINTS" id="PR00755">
    <property type="entry name" value="AFLATOXINBRP"/>
</dbReference>
<dbReference type="Proteomes" id="UP001391051">
    <property type="component" value="Unassembled WGS sequence"/>
</dbReference>
<evidence type="ECO:0000313" key="4">
    <source>
        <dbReference type="EMBL" id="KAK7947142.1"/>
    </source>
</evidence>
<keyword evidence="5" id="KW-1185">Reference proteome</keyword>
<organism evidence="4 5">
    <name type="scientific">Apiospora aurea</name>
    <dbReference type="NCBI Taxonomy" id="335848"/>
    <lineage>
        <taxon>Eukaryota</taxon>
        <taxon>Fungi</taxon>
        <taxon>Dikarya</taxon>
        <taxon>Ascomycota</taxon>
        <taxon>Pezizomycotina</taxon>
        <taxon>Sordariomycetes</taxon>
        <taxon>Xylariomycetidae</taxon>
        <taxon>Amphisphaeriales</taxon>
        <taxon>Apiosporaceae</taxon>
        <taxon>Apiospora</taxon>
    </lineage>
</organism>
<feature type="domain" description="Zn(2)-C6 fungal-type" evidence="3">
    <location>
        <begin position="18"/>
        <end position="48"/>
    </location>
</feature>
<dbReference type="PROSITE" id="PS50048">
    <property type="entry name" value="ZN2_CY6_FUNGAL_2"/>
    <property type="match status" value="1"/>
</dbReference>
<proteinExistence type="predicted"/>
<keyword evidence="1" id="KW-0539">Nucleus</keyword>
<dbReference type="GeneID" id="92080747"/>
<gene>
    <name evidence="4" type="ORF">PG986_011463</name>
</gene>
<evidence type="ECO:0000313" key="5">
    <source>
        <dbReference type="Proteomes" id="UP001391051"/>
    </source>
</evidence>
<dbReference type="CDD" id="cd00067">
    <property type="entry name" value="GAL4"/>
    <property type="match status" value="1"/>
</dbReference>
<dbReference type="RefSeq" id="XP_066697176.1">
    <property type="nucleotide sequence ID" value="XM_066847685.1"/>
</dbReference>
<dbReference type="SMART" id="SM00066">
    <property type="entry name" value="GAL4"/>
    <property type="match status" value="1"/>
</dbReference>
<sequence>MEPRCPKGSGKFTQLRASCDACSELKVRRGRAQPDCARCVRRGTPCVYGRSRRSHRDAPKVGDSKSTTTTTNAKRHDRNPDCIKSPISPGRMTPTTVKVQKSGSPSLPVSPALFETNIPMPCVDSLATMEQMSYTEGNRCLLSPLDPPSDFDAHLSTNPAPSIFPPHNEYDIVTPPSSAQSPDNNALTPEIAHGPVGAGRCGCMASMAQHILFVSCGLPAEQPMFNDQLSRVRQAIIAAENGISCNCASIDDSILRISTPAVSILVHDADSIR</sequence>
<protein>
    <recommendedName>
        <fullName evidence="3">Zn(2)-C6 fungal-type domain-containing protein</fullName>
    </recommendedName>
</protein>
<feature type="compositionally biased region" description="Polar residues" evidence="2">
    <location>
        <begin position="93"/>
        <end position="105"/>
    </location>
</feature>
<dbReference type="InterPro" id="IPR001138">
    <property type="entry name" value="Zn2Cys6_DnaBD"/>
</dbReference>